<protein>
    <recommendedName>
        <fullName evidence="10">M18 family aminopeptidase</fullName>
        <ecNumber evidence="10">3.4.11.-</ecNumber>
    </recommendedName>
</protein>
<dbReference type="GO" id="GO:0004177">
    <property type="term" value="F:aminopeptidase activity"/>
    <property type="evidence" value="ECO:0007669"/>
    <property type="project" value="UniProtKB-KW"/>
</dbReference>
<dbReference type="Proteomes" id="UP000032233">
    <property type="component" value="Unassembled WGS sequence"/>
</dbReference>
<comment type="similarity">
    <text evidence="2 9">Belongs to the peptidase M18 family.</text>
</comment>
<dbReference type="InParanoid" id="A0A0D2J5J0"/>
<comment type="caution">
    <text evidence="11">The sequence shown here is derived from an EMBL/GenBank/DDBJ whole genome shotgun (WGS) entry which is preliminary data.</text>
</comment>
<dbReference type="InterPro" id="IPR023358">
    <property type="entry name" value="Peptidase_M18_dom2"/>
</dbReference>
<dbReference type="InterPro" id="IPR001948">
    <property type="entry name" value="Peptidase_M18"/>
</dbReference>
<comment type="cofactor">
    <cofactor evidence="1 10">
        <name>Zn(2+)</name>
        <dbReference type="ChEBI" id="CHEBI:29105"/>
    </cofactor>
</comment>
<name>A0A0D2J5J0_9BACT</name>
<dbReference type="AlphaFoldDB" id="A0A0D2J5J0"/>
<dbReference type="PATRIC" id="fig|1429043.3.peg.3056"/>
<dbReference type="GO" id="GO:0005737">
    <property type="term" value="C:cytoplasm"/>
    <property type="evidence" value="ECO:0007669"/>
    <property type="project" value="UniProtKB-ARBA"/>
</dbReference>
<evidence type="ECO:0000256" key="5">
    <source>
        <dbReference type="ARBA" id="ARBA00022723"/>
    </source>
</evidence>
<evidence type="ECO:0000313" key="11">
    <source>
        <dbReference type="EMBL" id="KIX13384.1"/>
    </source>
</evidence>
<evidence type="ECO:0000313" key="12">
    <source>
        <dbReference type="Proteomes" id="UP000032233"/>
    </source>
</evidence>
<gene>
    <name evidence="11" type="ORF">X474_14420</name>
</gene>
<sequence>MTEKQVEDLSQKLALESKSVWEEADQEARKEIFALADRYMEFLDKAKTERMAVQTIRELAEKNGFAPLDAKKNAKGYFAAYHEKVIFLFRPGKKPVSQGLRILGAHLDSPRLDLKGKPLYEDQDLAFLKTHYYGGIKKYHWLSRPLALHGVVCLENGETVEIHIGEDRDDPVFTVLDVLPHLSRNAQGKKKVADAFEAERMNILIGGLPLDAEKGKEKVKLAVLQLLHEKYGIKEEDFTSAELEAVPVGRARHVGLDRSLIGGYGHDDRCCAYAALEAIFAATEPEVGSLVLLVDKEEIGSEGATGAQSLFLELFLAELLEKTGEKAEYLNVTKALTTSRAISGDVSGGFDPDYPEVHEKRNAAFLGKGITLTKYTGSGGKYSASDANAEYVAWIRGVWNQAEVVWQAAGMGKIDEGGGGTIAKFLAKRGMEIVDAGPALLAMHAPFEIMHKSDLYSTYQAYKAFLEAKAK</sequence>
<evidence type="ECO:0000256" key="4">
    <source>
        <dbReference type="ARBA" id="ARBA00022670"/>
    </source>
</evidence>
<keyword evidence="3 9" id="KW-0031">Aminopeptidase</keyword>
<evidence type="ECO:0000256" key="6">
    <source>
        <dbReference type="ARBA" id="ARBA00022801"/>
    </source>
</evidence>
<keyword evidence="6 9" id="KW-0378">Hydrolase</keyword>
<dbReference type="EMBL" id="AZAC01000016">
    <property type="protein sequence ID" value="KIX13384.1"/>
    <property type="molecule type" value="Genomic_DNA"/>
</dbReference>
<dbReference type="SUPFAM" id="SSF53187">
    <property type="entry name" value="Zn-dependent exopeptidases"/>
    <property type="match status" value="1"/>
</dbReference>
<evidence type="ECO:0000256" key="3">
    <source>
        <dbReference type="ARBA" id="ARBA00022438"/>
    </source>
</evidence>
<dbReference type="GO" id="GO:0008270">
    <property type="term" value="F:zinc ion binding"/>
    <property type="evidence" value="ECO:0007669"/>
    <property type="project" value="InterPro"/>
</dbReference>
<evidence type="ECO:0000256" key="2">
    <source>
        <dbReference type="ARBA" id="ARBA00008290"/>
    </source>
</evidence>
<dbReference type="GO" id="GO:0008237">
    <property type="term" value="F:metallopeptidase activity"/>
    <property type="evidence" value="ECO:0007669"/>
    <property type="project" value="UniProtKB-KW"/>
</dbReference>
<dbReference type="NCBIfam" id="NF002600">
    <property type="entry name" value="PRK02256.1"/>
    <property type="match status" value="1"/>
</dbReference>
<organism evidence="11 12">
    <name type="scientific">Dethiosulfatarculus sandiegensis</name>
    <dbReference type="NCBI Taxonomy" id="1429043"/>
    <lineage>
        <taxon>Bacteria</taxon>
        <taxon>Pseudomonadati</taxon>
        <taxon>Thermodesulfobacteriota</taxon>
        <taxon>Desulfarculia</taxon>
        <taxon>Desulfarculales</taxon>
        <taxon>Desulfarculaceae</taxon>
        <taxon>Dethiosulfatarculus</taxon>
    </lineage>
</organism>
<dbReference type="SUPFAM" id="SSF101821">
    <property type="entry name" value="Aminopeptidase/glucanase lid domain"/>
    <property type="match status" value="1"/>
</dbReference>
<dbReference type="Gene3D" id="2.30.250.10">
    <property type="entry name" value="Aminopeptidase i, Domain 2"/>
    <property type="match status" value="1"/>
</dbReference>
<dbReference type="PANTHER" id="PTHR28570">
    <property type="entry name" value="ASPARTYL AMINOPEPTIDASE"/>
    <property type="match status" value="1"/>
</dbReference>
<evidence type="ECO:0000256" key="9">
    <source>
        <dbReference type="RuleBase" id="RU004386"/>
    </source>
</evidence>
<keyword evidence="4 9" id="KW-0645">Protease</keyword>
<evidence type="ECO:0000256" key="8">
    <source>
        <dbReference type="ARBA" id="ARBA00023049"/>
    </source>
</evidence>
<reference evidence="11 12" key="1">
    <citation type="submission" date="2013-11" db="EMBL/GenBank/DDBJ databases">
        <title>Metagenomic analysis of a methanogenic consortium involved in long chain n-alkane degradation.</title>
        <authorList>
            <person name="Davidova I.A."/>
            <person name="Callaghan A.V."/>
            <person name="Wawrik B."/>
            <person name="Pruitt S."/>
            <person name="Marks C."/>
            <person name="Duncan K.E."/>
            <person name="Suflita J.M."/>
        </authorList>
    </citation>
    <scope>NUCLEOTIDE SEQUENCE [LARGE SCALE GENOMIC DNA]</scope>
    <source>
        <strain evidence="11 12">SPR</strain>
    </source>
</reference>
<dbReference type="PANTHER" id="PTHR28570:SF2">
    <property type="entry name" value="M18 FAMILY AMINOPEPTIDASE 1-RELATED"/>
    <property type="match status" value="1"/>
</dbReference>
<keyword evidence="12" id="KW-1185">Reference proteome</keyword>
<keyword evidence="8 9" id="KW-0482">Metalloprotease</keyword>
<dbReference type="EC" id="3.4.11.-" evidence="10"/>
<proteinExistence type="inferred from homology"/>
<dbReference type="Gene3D" id="3.40.630.10">
    <property type="entry name" value="Zn peptidases"/>
    <property type="match status" value="1"/>
</dbReference>
<dbReference type="PRINTS" id="PR00932">
    <property type="entry name" value="AMINO1PTASE"/>
</dbReference>
<dbReference type="Pfam" id="PF02127">
    <property type="entry name" value="Peptidase_M18"/>
    <property type="match status" value="1"/>
</dbReference>
<evidence type="ECO:0000256" key="1">
    <source>
        <dbReference type="ARBA" id="ARBA00001947"/>
    </source>
</evidence>
<evidence type="ECO:0000256" key="7">
    <source>
        <dbReference type="ARBA" id="ARBA00022833"/>
    </source>
</evidence>
<keyword evidence="5 9" id="KW-0479">Metal-binding</keyword>
<accession>A0A0D2J5J0</accession>
<keyword evidence="7 9" id="KW-0862">Zinc</keyword>
<evidence type="ECO:0000256" key="10">
    <source>
        <dbReference type="RuleBase" id="RU004387"/>
    </source>
</evidence>
<dbReference type="GO" id="GO:0006508">
    <property type="term" value="P:proteolysis"/>
    <property type="evidence" value="ECO:0007669"/>
    <property type="project" value="UniProtKB-KW"/>
</dbReference>
<dbReference type="STRING" id="1429043.X474_14420"/>